<organism evidence="3 4">
    <name type="scientific">Ligilactobacillus ruminis</name>
    <dbReference type="NCBI Taxonomy" id="1623"/>
    <lineage>
        <taxon>Bacteria</taxon>
        <taxon>Bacillati</taxon>
        <taxon>Bacillota</taxon>
        <taxon>Bacilli</taxon>
        <taxon>Lactobacillales</taxon>
        <taxon>Lactobacillaceae</taxon>
        <taxon>Ligilactobacillus</taxon>
    </lineage>
</organism>
<dbReference type="Proteomes" id="UP000182089">
    <property type="component" value="Unassembled WGS sequence"/>
</dbReference>
<dbReference type="NCBIfam" id="TIGR00573">
    <property type="entry name" value="dnaq"/>
    <property type="match status" value="1"/>
</dbReference>
<keyword evidence="1" id="KW-0378">Hydrolase</keyword>
<name>A0ABY1ABV2_9LACO</name>
<evidence type="ECO:0000256" key="1">
    <source>
        <dbReference type="ARBA" id="ARBA00022839"/>
    </source>
</evidence>
<dbReference type="Pfam" id="PF00929">
    <property type="entry name" value="RNase_T"/>
    <property type="match status" value="1"/>
</dbReference>
<accession>A0ABY1ABV2</accession>
<evidence type="ECO:0000313" key="3">
    <source>
        <dbReference type="EMBL" id="SEM70534.1"/>
    </source>
</evidence>
<keyword evidence="1" id="KW-0269">Exonuclease</keyword>
<dbReference type="PANTHER" id="PTHR30231:SF42">
    <property type="entry name" value="EXONUCLEASE"/>
    <property type="match status" value="1"/>
</dbReference>
<dbReference type="SUPFAM" id="SSF53098">
    <property type="entry name" value="Ribonuclease H-like"/>
    <property type="match status" value="1"/>
</dbReference>
<gene>
    <name evidence="3" type="ORF">SAMN05216431_10730</name>
</gene>
<dbReference type="InterPro" id="IPR036397">
    <property type="entry name" value="RNaseH_sf"/>
</dbReference>
<dbReference type="PANTHER" id="PTHR30231">
    <property type="entry name" value="DNA POLYMERASE III SUBUNIT EPSILON"/>
    <property type="match status" value="1"/>
</dbReference>
<keyword evidence="1" id="KW-0540">Nuclease</keyword>
<dbReference type="SMART" id="SM00479">
    <property type="entry name" value="EXOIII"/>
    <property type="match status" value="1"/>
</dbReference>
<proteinExistence type="predicted"/>
<dbReference type="EMBL" id="FOCC01000007">
    <property type="protein sequence ID" value="SEM70534.1"/>
    <property type="molecule type" value="Genomic_DNA"/>
</dbReference>
<dbReference type="CDD" id="cd06130">
    <property type="entry name" value="DNA_pol_III_epsilon_like"/>
    <property type="match status" value="1"/>
</dbReference>
<sequence>MDFVAFDFETASPKRNSACSLALTVVQNNQVVDELYSLINPKTQFSPFNIQIHGITPDMVQNAPTFSELWPHIANFFTADKLVVAHNAPFDCSVLNKTLTNLEMKVPHFNVLDTVKTSKSLYANRGFKDNKLNTLCANLGIDLRQHHNAMYDSRACAEILLNQLKEFGFENLKPFIKTYPKK</sequence>
<feature type="domain" description="Exonuclease" evidence="2">
    <location>
        <begin position="2"/>
        <end position="169"/>
    </location>
</feature>
<dbReference type="Gene3D" id="3.30.420.10">
    <property type="entry name" value="Ribonuclease H-like superfamily/Ribonuclease H"/>
    <property type="match status" value="1"/>
</dbReference>
<evidence type="ECO:0000313" key="4">
    <source>
        <dbReference type="Proteomes" id="UP000182089"/>
    </source>
</evidence>
<protein>
    <submittedName>
        <fullName evidence="3">DNA polymerase-3 subunit epsilon</fullName>
    </submittedName>
</protein>
<comment type="caution">
    <text evidence="3">The sequence shown here is derived from an EMBL/GenBank/DDBJ whole genome shotgun (WGS) entry which is preliminary data.</text>
</comment>
<reference evidence="3 4" key="1">
    <citation type="submission" date="2016-10" db="EMBL/GenBank/DDBJ databases">
        <authorList>
            <person name="Varghese N."/>
            <person name="Submissions S."/>
        </authorList>
    </citation>
    <scope>NUCLEOTIDE SEQUENCE [LARGE SCALE GENOMIC DNA]</scope>
    <source>
        <strain evidence="3 4">WC1T17</strain>
    </source>
</reference>
<dbReference type="InterPro" id="IPR012337">
    <property type="entry name" value="RNaseH-like_sf"/>
</dbReference>
<dbReference type="InterPro" id="IPR006054">
    <property type="entry name" value="DnaQ"/>
</dbReference>
<evidence type="ECO:0000259" key="2">
    <source>
        <dbReference type="SMART" id="SM00479"/>
    </source>
</evidence>
<dbReference type="InterPro" id="IPR013520">
    <property type="entry name" value="Ribonucl_H"/>
</dbReference>